<protein>
    <submittedName>
        <fullName evidence="2">Uncharacterized protein</fullName>
    </submittedName>
</protein>
<organism evidence="2 3">
    <name type="scientific">Rhipicephalus sanguineus</name>
    <name type="common">Brown dog tick</name>
    <name type="synonym">Ixodes sanguineus</name>
    <dbReference type="NCBI Taxonomy" id="34632"/>
    <lineage>
        <taxon>Eukaryota</taxon>
        <taxon>Metazoa</taxon>
        <taxon>Ecdysozoa</taxon>
        <taxon>Arthropoda</taxon>
        <taxon>Chelicerata</taxon>
        <taxon>Arachnida</taxon>
        <taxon>Acari</taxon>
        <taxon>Parasitiformes</taxon>
        <taxon>Ixodida</taxon>
        <taxon>Ixodoidea</taxon>
        <taxon>Ixodidae</taxon>
        <taxon>Rhipicephalinae</taxon>
        <taxon>Rhipicephalus</taxon>
        <taxon>Rhipicephalus</taxon>
    </lineage>
</organism>
<feature type="compositionally biased region" description="Low complexity" evidence="1">
    <location>
        <begin position="87"/>
        <end position="99"/>
    </location>
</feature>
<comment type="caution">
    <text evidence="2">The sequence shown here is derived from an EMBL/GenBank/DDBJ whole genome shotgun (WGS) entry which is preliminary data.</text>
</comment>
<dbReference type="Proteomes" id="UP000821837">
    <property type="component" value="Unassembled WGS sequence"/>
</dbReference>
<sequence length="244" mass="27127">MKKLLAYRVFALLRGSRREDPPLCHSLNRQLVADAEELAHNSRAHKPGECLDSSGFTATSIIETRHGNREKQKHRGASKERACAACGSRGRVGSTTGSQSHRDITTGDGRSIPITRVPTSDDIRLHDDAVTLDHGPLSGAGAGKEQRDHEQDESFAPHGHSSLTSAGQTDWATEASAPFNRFPFRPARRQEGPFQFFARFSPTRLSPRRQEDDGRRAGSVLTWTQRHSRWRRRRLSTHIAGCCS</sequence>
<feature type="compositionally biased region" description="Basic and acidic residues" evidence="1">
    <location>
        <begin position="119"/>
        <end position="131"/>
    </location>
</feature>
<dbReference type="EMBL" id="JABSTV010001248">
    <property type="protein sequence ID" value="KAH7968677.1"/>
    <property type="molecule type" value="Genomic_DNA"/>
</dbReference>
<evidence type="ECO:0000313" key="3">
    <source>
        <dbReference type="Proteomes" id="UP000821837"/>
    </source>
</evidence>
<feature type="region of interest" description="Disordered" evidence="1">
    <location>
        <begin position="64"/>
        <end position="168"/>
    </location>
</feature>
<gene>
    <name evidence="2" type="ORF">HPB52_010644</name>
</gene>
<evidence type="ECO:0000313" key="2">
    <source>
        <dbReference type="EMBL" id="KAH7968677.1"/>
    </source>
</evidence>
<dbReference type="AlphaFoldDB" id="A0A9D4Q682"/>
<accession>A0A9D4Q682</accession>
<proteinExistence type="predicted"/>
<evidence type="ECO:0000256" key="1">
    <source>
        <dbReference type="SAM" id="MobiDB-lite"/>
    </source>
</evidence>
<reference evidence="2" key="1">
    <citation type="journal article" date="2020" name="Cell">
        <title>Large-Scale Comparative Analyses of Tick Genomes Elucidate Their Genetic Diversity and Vector Capacities.</title>
        <authorList>
            <consortium name="Tick Genome and Microbiome Consortium (TIGMIC)"/>
            <person name="Jia N."/>
            <person name="Wang J."/>
            <person name="Shi W."/>
            <person name="Du L."/>
            <person name="Sun Y."/>
            <person name="Zhan W."/>
            <person name="Jiang J.F."/>
            <person name="Wang Q."/>
            <person name="Zhang B."/>
            <person name="Ji P."/>
            <person name="Bell-Sakyi L."/>
            <person name="Cui X.M."/>
            <person name="Yuan T.T."/>
            <person name="Jiang B.G."/>
            <person name="Yang W.F."/>
            <person name="Lam T.T."/>
            <person name="Chang Q.C."/>
            <person name="Ding S.J."/>
            <person name="Wang X.J."/>
            <person name="Zhu J.G."/>
            <person name="Ruan X.D."/>
            <person name="Zhao L."/>
            <person name="Wei J.T."/>
            <person name="Ye R.Z."/>
            <person name="Que T.C."/>
            <person name="Du C.H."/>
            <person name="Zhou Y.H."/>
            <person name="Cheng J.X."/>
            <person name="Dai P.F."/>
            <person name="Guo W.B."/>
            <person name="Han X.H."/>
            <person name="Huang E.J."/>
            <person name="Li L.F."/>
            <person name="Wei W."/>
            <person name="Gao Y.C."/>
            <person name="Liu J.Z."/>
            <person name="Shao H.Z."/>
            <person name="Wang X."/>
            <person name="Wang C.C."/>
            <person name="Yang T.C."/>
            <person name="Huo Q.B."/>
            <person name="Li W."/>
            <person name="Chen H.Y."/>
            <person name="Chen S.E."/>
            <person name="Zhou L.G."/>
            <person name="Ni X.B."/>
            <person name="Tian J.H."/>
            <person name="Sheng Y."/>
            <person name="Liu T."/>
            <person name="Pan Y.S."/>
            <person name="Xia L.Y."/>
            <person name="Li J."/>
            <person name="Zhao F."/>
            <person name="Cao W.C."/>
        </authorList>
    </citation>
    <scope>NUCLEOTIDE SEQUENCE</scope>
    <source>
        <strain evidence="2">Rsan-2018</strain>
    </source>
</reference>
<keyword evidence="3" id="KW-1185">Reference proteome</keyword>
<name>A0A9D4Q682_RHISA</name>
<reference evidence="2" key="2">
    <citation type="submission" date="2021-09" db="EMBL/GenBank/DDBJ databases">
        <authorList>
            <person name="Jia N."/>
            <person name="Wang J."/>
            <person name="Shi W."/>
            <person name="Du L."/>
            <person name="Sun Y."/>
            <person name="Zhan W."/>
            <person name="Jiang J."/>
            <person name="Wang Q."/>
            <person name="Zhang B."/>
            <person name="Ji P."/>
            <person name="Sakyi L.B."/>
            <person name="Cui X."/>
            <person name="Yuan T."/>
            <person name="Jiang B."/>
            <person name="Yang W."/>
            <person name="Lam T.T.-Y."/>
            <person name="Chang Q."/>
            <person name="Ding S."/>
            <person name="Wang X."/>
            <person name="Zhu J."/>
            <person name="Ruan X."/>
            <person name="Zhao L."/>
            <person name="Wei J."/>
            <person name="Que T."/>
            <person name="Du C."/>
            <person name="Cheng J."/>
            <person name="Dai P."/>
            <person name="Han X."/>
            <person name="Huang E."/>
            <person name="Gao Y."/>
            <person name="Liu J."/>
            <person name="Shao H."/>
            <person name="Ye R."/>
            <person name="Li L."/>
            <person name="Wei W."/>
            <person name="Wang X."/>
            <person name="Wang C."/>
            <person name="Huo Q."/>
            <person name="Li W."/>
            <person name="Guo W."/>
            <person name="Chen H."/>
            <person name="Chen S."/>
            <person name="Zhou L."/>
            <person name="Zhou L."/>
            <person name="Ni X."/>
            <person name="Tian J."/>
            <person name="Zhou Y."/>
            <person name="Sheng Y."/>
            <person name="Liu T."/>
            <person name="Pan Y."/>
            <person name="Xia L."/>
            <person name="Li J."/>
            <person name="Zhao F."/>
            <person name="Cao W."/>
        </authorList>
    </citation>
    <scope>NUCLEOTIDE SEQUENCE</scope>
    <source>
        <strain evidence="2">Rsan-2018</strain>
        <tissue evidence="2">Larvae</tissue>
    </source>
</reference>